<keyword evidence="3" id="KW-1185">Reference proteome</keyword>
<evidence type="ECO:0000256" key="1">
    <source>
        <dbReference type="SAM" id="Phobius"/>
    </source>
</evidence>
<feature type="transmembrane region" description="Helical" evidence="1">
    <location>
        <begin position="146"/>
        <end position="165"/>
    </location>
</feature>
<feature type="transmembrane region" description="Helical" evidence="1">
    <location>
        <begin position="29"/>
        <end position="50"/>
    </location>
</feature>
<dbReference type="Pfam" id="PF03729">
    <property type="entry name" value="DUF308"/>
    <property type="match status" value="2"/>
</dbReference>
<dbReference type="PANTHER" id="PTHR34989:SF1">
    <property type="entry name" value="PROTEIN HDED"/>
    <property type="match status" value="1"/>
</dbReference>
<dbReference type="RefSeq" id="WP_163289593.1">
    <property type="nucleotide sequence ID" value="NZ_JAAGWY010000002.1"/>
</dbReference>
<name>A0A6L9XXJ7_9MICO</name>
<feature type="transmembrane region" description="Helical" evidence="1">
    <location>
        <begin position="112"/>
        <end position="134"/>
    </location>
</feature>
<feature type="transmembrane region" description="Helical" evidence="1">
    <location>
        <begin position="56"/>
        <end position="76"/>
    </location>
</feature>
<keyword evidence="1" id="KW-0472">Membrane</keyword>
<organism evidence="2 3">
    <name type="scientific">Leifsonia tongyongensis</name>
    <dbReference type="NCBI Taxonomy" id="1268043"/>
    <lineage>
        <taxon>Bacteria</taxon>
        <taxon>Bacillati</taxon>
        <taxon>Actinomycetota</taxon>
        <taxon>Actinomycetes</taxon>
        <taxon>Micrococcales</taxon>
        <taxon>Microbacteriaceae</taxon>
        <taxon>Leifsonia</taxon>
    </lineage>
</organism>
<proteinExistence type="predicted"/>
<dbReference type="PANTHER" id="PTHR34989">
    <property type="entry name" value="PROTEIN HDED"/>
    <property type="match status" value="1"/>
</dbReference>
<dbReference type="AlphaFoldDB" id="A0A6L9XXJ7"/>
<dbReference type="InterPro" id="IPR052712">
    <property type="entry name" value="Acid_resist_chaperone_HdeD"/>
</dbReference>
<comment type="caution">
    <text evidence="2">The sequence shown here is derived from an EMBL/GenBank/DDBJ whole genome shotgun (WGS) entry which is preliminary data.</text>
</comment>
<dbReference type="EMBL" id="JAAGWY010000002">
    <property type="protein sequence ID" value="NEN06149.1"/>
    <property type="molecule type" value="Genomic_DNA"/>
</dbReference>
<dbReference type="Proteomes" id="UP000474967">
    <property type="component" value="Unassembled WGS sequence"/>
</dbReference>
<feature type="transmembrane region" description="Helical" evidence="1">
    <location>
        <begin position="88"/>
        <end position="106"/>
    </location>
</feature>
<evidence type="ECO:0008006" key="4">
    <source>
        <dbReference type="Google" id="ProtNLM"/>
    </source>
</evidence>
<dbReference type="GO" id="GO:0005886">
    <property type="term" value="C:plasma membrane"/>
    <property type="evidence" value="ECO:0007669"/>
    <property type="project" value="TreeGrafter"/>
</dbReference>
<accession>A0A6L9XXJ7</accession>
<feature type="transmembrane region" description="Helical" evidence="1">
    <location>
        <begin position="171"/>
        <end position="193"/>
    </location>
</feature>
<evidence type="ECO:0000313" key="2">
    <source>
        <dbReference type="EMBL" id="NEN06149.1"/>
    </source>
</evidence>
<protein>
    <recommendedName>
        <fullName evidence="4">HdeD family acid-resistance protein</fullName>
    </recommendedName>
</protein>
<sequence length="208" mass="21902">MTSVDPLDAEPSYFDLDARDLTRSAINGIRAAFAVSGIVALIFGIVLLFWPDRTLSVLAIFLGIYFLIAGIVRLALGIFSRGISGGHRTLDILFGLLLVVAGIIAIKNSQTAAAALLILIVAIIGIGWIIEGVIALAESGRAASRGWAITFGIVSIIAGIIVLVIPGWSAFWLVLIVAIALIVLGIIGIVRAFTFGRQALKDLSAQPK</sequence>
<dbReference type="InterPro" id="IPR005325">
    <property type="entry name" value="DUF308_memb"/>
</dbReference>
<keyword evidence="1" id="KW-0812">Transmembrane</keyword>
<gene>
    <name evidence="2" type="ORF">G3T36_09695</name>
</gene>
<keyword evidence="1" id="KW-1133">Transmembrane helix</keyword>
<reference evidence="2 3" key="1">
    <citation type="journal article" date="2014" name="J. Microbiol.">
        <title>Diaminobutyricibacter tongyongensis gen. nov., sp. nov. and Homoserinibacter gongjuensis gen. nov., sp. nov. belong to the family Microbacteriaceae.</title>
        <authorList>
            <person name="Kim S.J."/>
            <person name="Ahn J.H."/>
            <person name="Weon H.Y."/>
            <person name="Hamada M."/>
            <person name="Suzuki K."/>
            <person name="Kwon S.W."/>
        </authorList>
    </citation>
    <scope>NUCLEOTIDE SEQUENCE [LARGE SCALE GENOMIC DNA]</scope>
    <source>
        <strain evidence="2 3">NBRC 108724</strain>
    </source>
</reference>
<evidence type="ECO:0000313" key="3">
    <source>
        <dbReference type="Proteomes" id="UP000474967"/>
    </source>
</evidence>